<keyword evidence="2" id="KW-1185">Reference proteome</keyword>
<comment type="caution">
    <text evidence="1">The sequence shown here is derived from an EMBL/GenBank/DDBJ whole genome shotgun (WGS) entry which is preliminary data.</text>
</comment>
<organism evidence="1 2">
    <name type="scientific">Pelagibius litoralis</name>
    <dbReference type="NCBI Taxonomy" id="374515"/>
    <lineage>
        <taxon>Bacteria</taxon>
        <taxon>Pseudomonadati</taxon>
        <taxon>Pseudomonadota</taxon>
        <taxon>Alphaproteobacteria</taxon>
        <taxon>Rhodospirillales</taxon>
        <taxon>Rhodovibrionaceae</taxon>
        <taxon>Pelagibius</taxon>
    </lineage>
</organism>
<reference evidence="1" key="1">
    <citation type="submission" date="2020-03" db="EMBL/GenBank/DDBJ databases">
        <title>Genome of Pelagibius litoralis DSM 21314T.</title>
        <authorList>
            <person name="Wang G."/>
        </authorList>
    </citation>
    <scope>NUCLEOTIDE SEQUENCE</scope>
    <source>
        <strain evidence="1">DSM 21314</strain>
    </source>
</reference>
<gene>
    <name evidence="1" type="ORF">HBA54_17075</name>
</gene>
<name>A0A967EZH1_9PROT</name>
<dbReference type="AlphaFoldDB" id="A0A967EZH1"/>
<sequence length="105" mass="11345">MAIGLGACDPASQAMMAGASLVSFVHTDKTLSDHIATWAFDSDCSILYTANGEPYCQRFETEEDRRAAEAEAAAQTAQTHCYRTLGGITCYREPDTMASSQARVQ</sequence>
<evidence type="ECO:0000313" key="2">
    <source>
        <dbReference type="Proteomes" id="UP000761264"/>
    </source>
</evidence>
<protein>
    <submittedName>
        <fullName evidence="1">Uncharacterized protein</fullName>
    </submittedName>
</protein>
<proteinExistence type="predicted"/>
<dbReference type="Proteomes" id="UP000761264">
    <property type="component" value="Unassembled WGS sequence"/>
</dbReference>
<evidence type="ECO:0000313" key="1">
    <source>
        <dbReference type="EMBL" id="NIA70323.1"/>
    </source>
</evidence>
<dbReference type="EMBL" id="JAAQPH010000013">
    <property type="protein sequence ID" value="NIA70323.1"/>
    <property type="molecule type" value="Genomic_DNA"/>
</dbReference>
<accession>A0A967EZH1</accession>